<dbReference type="EMBL" id="CP163441">
    <property type="protein sequence ID" value="XDQ47924.1"/>
    <property type="molecule type" value="Genomic_DNA"/>
</dbReference>
<dbReference type="GeneID" id="301466430"/>
<sequence>MPATPPPPDTAARITLTLGLDETNLVLEALGQLPFARVYQLIAAIQDQAHKQLANQPADGGTPA</sequence>
<proteinExistence type="predicted"/>
<protein>
    <submittedName>
        <fullName evidence="1">Uncharacterized protein</fullName>
    </submittedName>
</protein>
<evidence type="ECO:0000313" key="1">
    <source>
        <dbReference type="EMBL" id="XDQ47924.1"/>
    </source>
</evidence>
<organism evidence="1">
    <name type="scientific">Streptomyces sp. R39</name>
    <dbReference type="NCBI Taxonomy" id="3238631"/>
    <lineage>
        <taxon>Bacteria</taxon>
        <taxon>Bacillati</taxon>
        <taxon>Actinomycetota</taxon>
        <taxon>Actinomycetes</taxon>
        <taxon>Kitasatosporales</taxon>
        <taxon>Streptomycetaceae</taxon>
        <taxon>Streptomyces</taxon>
    </lineage>
</organism>
<accession>A0AB39QZ71</accession>
<reference evidence="1" key="1">
    <citation type="submission" date="2024-07" db="EMBL/GenBank/DDBJ databases">
        <authorList>
            <person name="Yu S.T."/>
        </authorList>
    </citation>
    <scope>NUCLEOTIDE SEQUENCE</scope>
    <source>
        <strain evidence="1">R39</strain>
    </source>
</reference>
<dbReference type="RefSeq" id="WP_234538288.1">
    <property type="nucleotide sequence ID" value="NZ_CP163441.1"/>
</dbReference>
<name>A0AB39QZ71_9ACTN</name>
<gene>
    <name evidence="1" type="ORF">AB5J52_39810</name>
</gene>
<dbReference type="AlphaFoldDB" id="A0AB39QZ71"/>